<evidence type="ECO:0000313" key="3">
    <source>
        <dbReference type="Proteomes" id="UP001143480"/>
    </source>
</evidence>
<dbReference type="Gene3D" id="3.90.1720.10">
    <property type="entry name" value="endopeptidase domain like (from Nostoc punctiforme)"/>
    <property type="match status" value="1"/>
</dbReference>
<feature type="domain" description="LRAT" evidence="1">
    <location>
        <begin position="9"/>
        <end position="118"/>
    </location>
</feature>
<keyword evidence="3" id="KW-1185">Reference proteome</keyword>
<dbReference type="Proteomes" id="UP001143480">
    <property type="component" value="Unassembled WGS sequence"/>
</dbReference>
<dbReference type="RefSeq" id="WP_261965359.1">
    <property type="nucleotide sequence ID" value="NZ_BAAAXA010000001.1"/>
</dbReference>
<dbReference type="PROSITE" id="PS51934">
    <property type="entry name" value="LRAT"/>
    <property type="match status" value="1"/>
</dbReference>
<name>A0A9W6KM18_9ACTN</name>
<evidence type="ECO:0000259" key="1">
    <source>
        <dbReference type="PROSITE" id="PS51934"/>
    </source>
</evidence>
<reference evidence="2" key="1">
    <citation type="journal article" date="2014" name="Int. J. Syst. Evol. Microbiol.">
        <title>Complete genome sequence of Corynebacterium casei LMG S-19264T (=DSM 44701T), isolated from a smear-ripened cheese.</title>
        <authorList>
            <consortium name="US DOE Joint Genome Institute (JGI-PGF)"/>
            <person name="Walter F."/>
            <person name="Albersmeier A."/>
            <person name="Kalinowski J."/>
            <person name="Ruckert C."/>
        </authorList>
    </citation>
    <scope>NUCLEOTIDE SEQUENCE</scope>
    <source>
        <strain evidence="2">VKM Ac-1321</strain>
    </source>
</reference>
<sequence length="167" mass="18275">MVRIEPGWHLVADRRAFTHHGIYVGRGSVIHFTGQPNNKRGAAIRRTSLAEFVAGSPLYVRSYHADEVDLNSPGEACATAERLLQLSNSGKHAKYHLLNNNCEHLATFCKIGTAESAQVRDATGLAVSLPLIAMAANPVAGALGWLLGRRANRPPWEDERLIDYHAD</sequence>
<dbReference type="EMBL" id="BSFP01000029">
    <property type="protein sequence ID" value="GLL03034.1"/>
    <property type="molecule type" value="Genomic_DNA"/>
</dbReference>
<proteinExistence type="predicted"/>
<gene>
    <name evidence="2" type="ORF">GCM10017581_047770</name>
</gene>
<dbReference type="Pfam" id="PF04970">
    <property type="entry name" value="LRAT"/>
    <property type="match status" value="1"/>
</dbReference>
<dbReference type="AlphaFoldDB" id="A0A9W6KM18"/>
<dbReference type="PANTHER" id="PTHR46137:SF1">
    <property type="entry name" value="LRAT DOMAIN-CONTAINING PROTEIN"/>
    <property type="match status" value="1"/>
</dbReference>
<reference evidence="2" key="2">
    <citation type="submission" date="2023-01" db="EMBL/GenBank/DDBJ databases">
        <authorList>
            <person name="Sun Q."/>
            <person name="Evtushenko L."/>
        </authorList>
    </citation>
    <scope>NUCLEOTIDE SEQUENCE</scope>
    <source>
        <strain evidence="2">VKM Ac-1321</strain>
    </source>
</reference>
<dbReference type="InterPro" id="IPR007053">
    <property type="entry name" value="LRAT_dom"/>
</dbReference>
<accession>A0A9W6KM18</accession>
<organism evidence="2 3">
    <name type="scientific">Dactylosporangium matsuzakiense</name>
    <dbReference type="NCBI Taxonomy" id="53360"/>
    <lineage>
        <taxon>Bacteria</taxon>
        <taxon>Bacillati</taxon>
        <taxon>Actinomycetota</taxon>
        <taxon>Actinomycetes</taxon>
        <taxon>Micromonosporales</taxon>
        <taxon>Micromonosporaceae</taxon>
        <taxon>Dactylosporangium</taxon>
    </lineage>
</organism>
<comment type="caution">
    <text evidence="2">The sequence shown here is derived from an EMBL/GenBank/DDBJ whole genome shotgun (WGS) entry which is preliminary data.</text>
</comment>
<evidence type="ECO:0000313" key="2">
    <source>
        <dbReference type="EMBL" id="GLL03034.1"/>
    </source>
</evidence>
<protein>
    <recommendedName>
        <fullName evidence="1">LRAT domain-containing protein</fullName>
    </recommendedName>
</protein>
<dbReference type="PANTHER" id="PTHR46137">
    <property type="entry name" value="OS05G0310600 PROTEIN"/>
    <property type="match status" value="1"/>
</dbReference>